<evidence type="ECO:0000313" key="2">
    <source>
        <dbReference type="EMBL" id="GJN10007.1"/>
    </source>
</evidence>
<accession>A0AAV5DHM7</accession>
<organism evidence="2 3">
    <name type="scientific">Eleusine coracana subsp. coracana</name>
    <dbReference type="NCBI Taxonomy" id="191504"/>
    <lineage>
        <taxon>Eukaryota</taxon>
        <taxon>Viridiplantae</taxon>
        <taxon>Streptophyta</taxon>
        <taxon>Embryophyta</taxon>
        <taxon>Tracheophyta</taxon>
        <taxon>Spermatophyta</taxon>
        <taxon>Magnoliopsida</taxon>
        <taxon>Liliopsida</taxon>
        <taxon>Poales</taxon>
        <taxon>Poaceae</taxon>
        <taxon>PACMAD clade</taxon>
        <taxon>Chloridoideae</taxon>
        <taxon>Cynodonteae</taxon>
        <taxon>Eleusininae</taxon>
        <taxon>Eleusine</taxon>
    </lineage>
</organism>
<protein>
    <submittedName>
        <fullName evidence="2">Uncharacterized protein</fullName>
    </submittedName>
</protein>
<sequence>MSRLGLTEEGDREMEHGEYGSWHGRWGVTWATSDPDSSLPPARSLEGRQEMNQAAAHVGRTEGRRDWERSGGVRAADP</sequence>
<proteinExistence type="predicted"/>
<feature type="compositionally biased region" description="Basic and acidic residues" evidence="1">
    <location>
        <begin position="59"/>
        <end position="78"/>
    </location>
</feature>
<dbReference type="Proteomes" id="UP001054889">
    <property type="component" value="Unassembled WGS sequence"/>
</dbReference>
<reference evidence="2" key="1">
    <citation type="journal article" date="2018" name="DNA Res.">
        <title>Multiple hybrid de novo genome assembly of finger millet, an orphan allotetraploid crop.</title>
        <authorList>
            <person name="Hatakeyama M."/>
            <person name="Aluri S."/>
            <person name="Balachadran M.T."/>
            <person name="Sivarajan S.R."/>
            <person name="Patrignani A."/>
            <person name="Gruter S."/>
            <person name="Poveda L."/>
            <person name="Shimizu-Inatsugi R."/>
            <person name="Baeten J."/>
            <person name="Francoijs K.J."/>
            <person name="Nataraja K.N."/>
            <person name="Reddy Y.A.N."/>
            <person name="Phadnis S."/>
            <person name="Ravikumar R.L."/>
            <person name="Schlapbach R."/>
            <person name="Sreeman S.M."/>
            <person name="Shimizu K.K."/>
        </authorList>
    </citation>
    <scope>NUCLEOTIDE SEQUENCE</scope>
</reference>
<comment type="caution">
    <text evidence="2">The sequence shown here is derived from an EMBL/GenBank/DDBJ whole genome shotgun (WGS) entry which is preliminary data.</text>
</comment>
<evidence type="ECO:0000313" key="3">
    <source>
        <dbReference type="Proteomes" id="UP001054889"/>
    </source>
</evidence>
<name>A0AAV5DHM7_ELECO</name>
<dbReference type="EMBL" id="BQKI01000017">
    <property type="protein sequence ID" value="GJN10007.1"/>
    <property type="molecule type" value="Genomic_DNA"/>
</dbReference>
<gene>
    <name evidence="2" type="primary">ga28065</name>
    <name evidence="2" type="ORF">PR202_ga28065</name>
</gene>
<reference evidence="2" key="2">
    <citation type="submission" date="2021-12" db="EMBL/GenBank/DDBJ databases">
        <title>Resequencing data analysis of finger millet.</title>
        <authorList>
            <person name="Hatakeyama M."/>
            <person name="Aluri S."/>
            <person name="Balachadran M.T."/>
            <person name="Sivarajan S.R."/>
            <person name="Poveda L."/>
            <person name="Shimizu-Inatsugi R."/>
            <person name="Schlapbach R."/>
            <person name="Sreeman S.M."/>
            <person name="Shimizu K.K."/>
        </authorList>
    </citation>
    <scope>NUCLEOTIDE SEQUENCE</scope>
</reference>
<keyword evidence="3" id="KW-1185">Reference proteome</keyword>
<feature type="region of interest" description="Disordered" evidence="1">
    <location>
        <begin position="1"/>
        <end position="78"/>
    </location>
</feature>
<dbReference type="AlphaFoldDB" id="A0AAV5DHM7"/>
<evidence type="ECO:0000256" key="1">
    <source>
        <dbReference type="SAM" id="MobiDB-lite"/>
    </source>
</evidence>